<gene>
    <name evidence="3" type="ORF">SDIMI_v3c01710</name>
</gene>
<sequence>MKKEKSKLKKINFRNFKTGSVLFMTVLTIFRILMIIFWLIAPIILALTIAYDNGIDHLVNYIGSQIYPNDLTWATNLIIKILAPLIWFLTVFIMLFATVKPFFNKKLWNERAYMAFNFIFWPTLFIIVIYTIWLTMPFFYSGRETSQTDPNQDPIHHAWKALQENYSPFSGWMIALQVVYLIMIIFGIFSIFEAYMVKNMKLDYDDFLVREFNKTSLVSQVIEGKIEFGEFDPDQVNKELKRIRRETIQEEKRLKIEAFEKSEEERLRKKKEKKELKHAKRKKKN</sequence>
<accession>S5MIW3</accession>
<evidence type="ECO:0008006" key="5">
    <source>
        <dbReference type="Google" id="ProtNLM"/>
    </source>
</evidence>
<dbReference type="EMBL" id="CP005076">
    <property type="protein sequence ID" value="AGR41875.1"/>
    <property type="molecule type" value="Genomic_DNA"/>
</dbReference>
<keyword evidence="2" id="KW-1133">Transmembrane helix</keyword>
<dbReference type="PATRIC" id="fig|1276221.3.peg.168"/>
<feature type="coiled-coil region" evidence="1">
    <location>
        <begin position="237"/>
        <end position="282"/>
    </location>
</feature>
<evidence type="ECO:0000313" key="4">
    <source>
        <dbReference type="Proteomes" id="UP000014983"/>
    </source>
</evidence>
<dbReference type="KEGG" id="sdi:SDIMI_v3c01710"/>
<reference evidence="3 4" key="1">
    <citation type="journal article" date="2013" name="Genome Biol. Evol.">
        <title>Comparison of metabolic capacities and inference of gene content evolution in mosquito-associated Spiroplasma diminutum and S. taiwanense.</title>
        <authorList>
            <person name="Lo W.S."/>
            <person name="Ku C."/>
            <person name="Chen L.L."/>
            <person name="Chang T.H."/>
            <person name="Kuo C.H."/>
        </authorList>
    </citation>
    <scope>NUCLEOTIDE SEQUENCE [LARGE SCALE GENOMIC DNA]</scope>
    <source>
        <strain evidence="3">CUAS-1</strain>
    </source>
</reference>
<dbReference type="RefSeq" id="WP_020836108.1">
    <property type="nucleotide sequence ID" value="NC_021833.1"/>
</dbReference>
<keyword evidence="2" id="KW-0812">Transmembrane</keyword>
<feature type="transmembrane region" description="Helical" evidence="2">
    <location>
        <begin position="118"/>
        <end position="140"/>
    </location>
</feature>
<keyword evidence="1" id="KW-0175">Coiled coil</keyword>
<dbReference type="HOGENOM" id="CLU_891118_0_0_14"/>
<keyword evidence="4" id="KW-1185">Reference proteome</keyword>
<dbReference type="InParanoid" id="S5MIW3"/>
<keyword evidence="2" id="KW-0472">Membrane</keyword>
<feature type="transmembrane region" description="Helical" evidence="2">
    <location>
        <begin position="169"/>
        <end position="192"/>
    </location>
</feature>
<dbReference type="OrthoDB" id="389470at2"/>
<evidence type="ECO:0000313" key="3">
    <source>
        <dbReference type="EMBL" id="AGR41875.1"/>
    </source>
</evidence>
<evidence type="ECO:0000256" key="2">
    <source>
        <dbReference type="SAM" id="Phobius"/>
    </source>
</evidence>
<protein>
    <recommendedName>
        <fullName evidence="5">Transmembrane protein</fullName>
    </recommendedName>
</protein>
<dbReference type="Proteomes" id="UP000014983">
    <property type="component" value="Chromosome"/>
</dbReference>
<proteinExistence type="predicted"/>
<feature type="transmembrane region" description="Helical" evidence="2">
    <location>
        <begin position="21"/>
        <end position="51"/>
    </location>
</feature>
<organism evidence="3 4">
    <name type="scientific">Spiroplasma diminutum CUAS-1</name>
    <dbReference type="NCBI Taxonomy" id="1276221"/>
    <lineage>
        <taxon>Bacteria</taxon>
        <taxon>Bacillati</taxon>
        <taxon>Mycoplasmatota</taxon>
        <taxon>Mollicutes</taxon>
        <taxon>Entomoplasmatales</taxon>
        <taxon>Spiroplasmataceae</taxon>
        <taxon>Spiroplasma</taxon>
    </lineage>
</organism>
<evidence type="ECO:0000256" key="1">
    <source>
        <dbReference type="SAM" id="Coils"/>
    </source>
</evidence>
<dbReference type="AlphaFoldDB" id="S5MIW3"/>
<dbReference type="STRING" id="1276221.SDIMI_v3c01710"/>
<name>S5MIW3_9MOLU</name>
<feature type="transmembrane region" description="Helical" evidence="2">
    <location>
        <begin position="71"/>
        <end position="97"/>
    </location>
</feature>